<dbReference type="PANTHER" id="PTHR34299">
    <property type="entry name" value="DIACYLGLYCEROL KINASE"/>
    <property type="match status" value="1"/>
</dbReference>
<keyword evidence="5 20" id="KW-0808">Transferase</keyword>
<comment type="similarity">
    <text evidence="2">Belongs to the bacterial diacylglycerol kinase family.</text>
</comment>
<keyword evidence="7 17" id="KW-0547">Nucleotide-binding</keyword>
<evidence type="ECO:0000256" key="1">
    <source>
        <dbReference type="ARBA" id="ARBA00004651"/>
    </source>
</evidence>
<feature type="active site" description="Proton acceptor" evidence="15">
    <location>
        <position position="72"/>
    </location>
</feature>
<evidence type="ECO:0000256" key="12">
    <source>
        <dbReference type="ARBA" id="ARBA00023136"/>
    </source>
</evidence>
<gene>
    <name evidence="20" type="primary">dgkA</name>
    <name evidence="20" type="ORF">TJEJU_1790</name>
</gene>
<dbReference type="Gene3D" id="1.10.287.3610">
    <property type="match status" value="1"/>
</dbReference>
<proteinExistence type="inferred from homology"/>
<dbReference type="InterPro" id="IPR000829">
    <property type="entry name" value="DAGK"/>
</dbReference>
<protein>
    <submittedName>
        <fullName evidence="20">Diacylglycerol kinase</fullName>
        <ecNumber evidence="20">2.7.1.107</ecNumber>
    </submittedName>
</protein>
<feature type="binding site" evidence="16">
    <location>
        <position position="12"/>
    </location>
    <ligand>
        <name>substrate</name>
    </ligand>
</feature>
<evidence type="ECO:0000256" key="3">
    <source>
        <dbReference type="ARBA" id="ARBA00022475"/>
    </source>
</evidence>
<evidence type="ECO:0000256" key="13">
    <source>
        <dbReference type="ARBA" id="ARBA00023209"/>
    </source>
</evidence>
<evidence type="ECO:0000256" key="15">
    <source>
        <dbReference type="PIRSR" id="PIRSR600829-1"/>
    </source>
</evidence>
<keyword evidence="18" id="KW-0479">Metal-binding</keyword>
<keyword evidence="14" id="KW-1208">Phospholipid metabolism</keyword>
<evidence type="ECO:0000313" key="20">
    <source>
        <dbReference type="EMBL" id="SNR15499.1"/>
    </source>
</evidence>
<keyword evidence="12 19" id="KW-0472">Membrane</keyword>
<evidence type="ECO:0000256" key="2">
    <source>
        <dbReference type="ARBA" id="ARBA00005967"/>
    </source>
</evidence>
<keyword evidence="8 20" id="KW-0418">Kinase</keyword>
<evidence type="ECO:0000256" key="7">
    <source>
        <dbReference type="ARBA" id="ARBA00022741"/>
    </source>
</evidence>
<reference evidence="20 21" key="1">
    <citation type="submission" date="2017-07" db="EMBL/GenBank/DDBJ databases">
        <authorList>
            <person name="Sun Z.S."/>
            <person name="Albrecht U."/>
            <person name="Echele G."/>
            <person name="Lee C.C."/>
        </authorList>
    </citation>
    <scope>NUCLEOTIDE SEQUENCE [LARGE SCALE GENOMIC DNA]</scope>
    <source>
        <strain evidence="21">type strain: KCTC 22618</strain>
    </source>
</reference>
<evidence type="ECO:0000256" key="5">
    <source>
        <dbReference type="ARBA" id="ARBA00022679"/>
    </source>
</evidence>
<dbReference type="EMBL" id="LT899436">
    <property type="protein sequence ID" value="SNR15499.1"/>
    <property type="molecule type" value="Genomic_DNA"/>
</dbReference>
<dbReference type="EC" id="2.7.1.107" evidence="20"/>
<evidence type="ECO:0000256" key="16">
    <source>
        <dbReference type="PIRSR" id="PIRSR600829-2"/>
    </source>
</evidence>
<dbReference type="GO" id="GO:0005524">
    <property type="term" value="F:ATP binding"/>
    <property type="evidence" value="ECO:0007669"/>
    <property type="project" value="UniProtKB-KW"/>
</dbReference>
<keyword evidence="10 19" id="KW-1133">Transmembrane helix</keyword>
<dbReference type="KEGG" id="tje:TJEJU_1790"/>
<feature type="transmembrane region" description="Helical" evidence="19">
    <location>
        <begin position="99"/>
        <end position="120"/>
    </location>
</feature>
<feature type="transmembrane region" description="Helical" evidence="19">
    <location>
        <begin position="34"/>
        <end position="53"/>
    </location>
</feature>
<feature type="binding site" evidence="17">
    <location>
        <position position="79"/>
    </location>
    <ligand>
        <name>ATP</name>
        <dbReference type="ChEBI" id="CHEBI:30616"/>
    </ligand>
</feature>
<keyword evidence="11" id="KW-0443">Lipid metabolism</keyword>
<evidence type="ECO:0000256" key="17">
    <source>
        <dbReference type="PIRSR" id="PIRSR600829-3"/>
    </source>
</evidence>
<dbReference type="CDD" id="cd14265">
    <property type="entry name" value="UDPK_IM_like"/>
    <property type="match status" value="1"/>
</dbReference>
<evidence type="ECO:0000256" key="4">
    <source>
        <dbReference type="ARBA" id="ARBA00022516"/>
    </source>
</evidence>
<evidence type="ECO:0000256" key="6">
    <source>
        <dbReference type="ARBA" id="ARBA00022692"/>
    </source>
</evidence>
<organism evidence="20 21">
    <name type="scientific">Tenacibaculum jejuense</name>
    <dbReference type="NCBI Taxonomy" id="584609"/>
    <lineage>
        <taxon>Bacteria</taxon>
        <taxon>Pseudomonadati</taxon>
        <taxon>Bacteroidota</taxon>
        <taxon>Flavobacteriia</taxon>
        <taxon>Flavobacteriales</taxon>
        <taxon>Flavobacteriaceae</taxon>
        <taxon>Tenacibaculum</taxon>
    </lineage>
</organism>
<keyword evidence="6 19" id="KW-0812">Transmembrane</keyword>
<evidence type="ECO:0000256" key="19">
    <source>
        <dbReference type="SAM" id="Phobius"/>
    </source>
</evidence>
<feature type="binding site" evidence="18">
    <location>
        <position position="79"/>
    </location>
    <ligand>
        <name>a divalent metal cation</name>
        <dbReference type="ChEBI" id="CHEBI:60240"/>
    </ligand>
</feature>
<feature type="binding site" evidence="16">
    <location>
        <position position="72"/>
    </location>
    <ligand>
        <name>substrate</name>
    </ligand>
</feature>
<comment type="cofactor">
    <cofactor evidence="18">
        <name>Mg(2+)</name>
        <dbReference type="ChEBI" id="CHEBI:18420"/>
    </cofactor>
    <text evidence="18">Mn(2+), Zn(2+), Cd(2+) and Co(2+) support activity to lesser extents.</text>
</comment>
<accession>A0A238U8H9</accession>
<feature type="binding site" evidence="17">
    <location>
        <position position="19"/>
    </location>
    <ligand>
        <name>ATP</name>
        <dbReference type="ChEBI" id="CHEBI:30616"/>
    </ligand>
</feature>
<dbReference type="Pfam" id="PF01219">
    <property type="entry name" value="DAGK_prokar"/>
    <property type="match status" value="1"/>
</dbReference>
<dbReference type="GO" id="GO:0046872">
    <property type="term" value="F:metal ion binding"/>
    <property type="evidence" value="ECO:0007669"/>
    <property type="project" value="UniProtKB-KW"/>
</dbReference>
<dbReference type="InterPro" id="IPR033717">
    <property type="entry name" value="UDPK"/>
</dbReference>
<dbReference type="AlphaFoldDB" id="A0A238U8H9"/>
<evidence type="ECO:0000256" key="14">
    <source>
        <dbReference type="ARBA" id="ARBA00023264"/>
    </source>
</evidence>
<keyword evidence="13" id="KW-0594">Phospholipid biosynthesis</keyword>
<dbReference type="Proteomes" id="UP000215214">
    <property type="component" value="Chromosome TJEJU"/>
</dbReference>
<evidence type="ECO:0000256" key="11">
    <source>
        <dbReference type="ARBA" id="ARBA00023098"/>
    </source>
</evidence>
<evidence type="ECO:0000256" key="10">
    <source>
        <dbReference type="ARBA" id="ARBA00022989"/>
    </source>
</evidence>
<feature type="binding site" evidence="17">
    <location>
        <position position="12"/>
    </location>
    <ligand>
        <name>ATP</name>
        <dbReference type="ChEBI" id="CHEBI:30616"/>
    </ligand>
</feature>
<feature type="binding site" evidence="17">
    <location>
        <begin position="97"/>
        <end position="98"/>
    </location>
    <ligand>
        <name>ATP</name>
        <dbReference type="ChEBI" id="CHEBI:30616"/>
    </ligand>
</feature>
<dbReference type="GO" id="GO:0008654">
    <property type="term" value="P:phospholipid biosynthetic process"/>
    <property type="evidence" value="ECO:0007669"/>
    <property type="project" value="UniProtKB-KW"/>
</dbReference>
<evidence type="ECO:0000256" key="8">
    <source>
        <dbReference type="ARBA" id="ARBA00022777"/>
    </source>
</evidence>
<evidence type="ECO:0000256" key="9">
    <source>
        <dbReference type="ARBA" id="ARBA00022840"/>
    </source>
</evidence>
<keyword evidence="3" id="KW-1003">Cell membrane</keyword>
<feature type="binding site" evidence="18">
    <location>
        <position position="31"/>
    </location>
    <ligand>
        <name>a divalent metal cation</name>
        <dbReference type="ChEBI" id="CHEBI:60240"/>
    </ligand>
</feature>
<feature type="binding site" evidence="17">
    <location>
        <position position="31"/>
    </location>
    <ligand>
        <name>ATP</name>
        <dbReference type="ChEBI" id="CHEBI:30616"/>
    </ligand>
</feature>
<dbReference type="RefSeq" id="WP_095071320.1">
    <property type="nucleotide sequence ID" value="NZ_LT899436.1"/>
</dbReference>
<keyword evidence="21" id="KW-1185">Reference proteome</keyword>
<keyword evidence="4" id="KW-0444">Lipid biosynthesis</keyword>
<keyword evidence="18" id="KW-0460">Magnesium</keyword>
<evidence type="ECO:0000256" key="18">
    <source>
        <dbReference type="PIRSR" id="PIRSR600829-4"/>
    </source>
</evidence>
<comment type="subcellular location">
    <subcellularLocation>
        <location evidence="1">Cell membrane</location>
        <topology evidence="1">Multi-pass membrane protein</topology>
    </subcellularLocation>
</comment>
<keyword evidence="9 17" id="KW-0067">ATP-binding</keyword>
<sequence length="128" mass="13829">METSSKDGFIKRRIKGVSYAFKGMRILTTTEDSIKAQFIIGLFAVVLGFVFNISATEWMIQLTVSGLVLVAEALNTAVEKVADFIHPEFNNKIGVIKDVAAGAAGFAAIISIIVGCIIYIPKITSLFL</sequence>
<dbReference type="PANTHER" id="PTHR34299:SF1">
    <property type="entry name" value="DIACYLGLYCEROL KINASE"/>
    <property type="match status" value="1"/>
</dbReference>
<dbReference type="OrthoDB" id="1493837at2"/>
<evidence type="ECO:0000313" key="21">
    <source>
        <dbReference type="Proteomes" id="UP000215214"/>
    </source>
</evidence>
<name>A0A238U8H9_9FLAO</name>
<dbReference type="GO" id="GO:0004143">
    <property type="term" value="F:ATP-dependent diacylglycerol kinase activity"/>
    <property type="evidence" value="ECO:0007669"/>
    <property type="project" value="UniProtKB-EC"/>
</dbReference>
<dbReference type="GO" id="GO:0005886">
    <property type="term" value="C:plasma membrane"/>
    <property type="evidence" value="ECO:0007669"/>
    <property type="project" value="UniProtKB-SubCell"/>
</dbReference>
<dbReference type="InterPro" id="IPR036945">
    <property type="entry name" value="DAGK_sf"/>
</dbReference>